<feature type="transmembrane region" description="Helical" evidence="1">
    <location>
        <begin position="157"/>
        <end position="180"/>
    </location>
</feature>
<dbReference type="GO" id="GO:0016020">
    <property type="term" value="C:membrane"/>
    <property type="evidence" value="ECO:0007669"/>
    <property type="project" value="TreeGrafter"/>
</dbReference>
<feature type="chain" id="PRO_5042533549" evidence="2">
    <location>
        <begin position="19"/>
        <end position="290"/>
    </location>
</feature>
<evidence type="ECO:0000256" key="2">
    <source>
        <dbReference type="SAM" id="SignalP"/>
    </source>
</evidence>
<keyword evidence="1" id="KW-0472">Membrane</keyword>
<keyword evidence="1" id="KW-0812">Transmembrane</keyword>
<dbReference type="PANTHER" id="PTHR21879">
    <property type="entry name" value="FI03362P-RELATED-RELATED"/>
    <property type="match status" value="1"/>
</dbReference>
<organism evidence="3 4">
    <name type="scientific">Bemisia tabaci</name>
    <name type="common">Sweetpotato whitefly</name>
    <name type="synonym">Aleurodes tabaci</name>
    <dbReference type="NCBI Taxonomy" id="7038"/>
    <lineage>
        <taxon>Eukaryota</taxon>
        <taxon>Metazoa</taxon>
        <taxon>Ecdysozoa</taxon>
        <taxon>Arthropoda</taxon>
        <taxon>Hexapoda</taxon>
        <taxon>Insecta</taxon>
        <taxon>Pterygota</taxon>
        <taxon>Neoptera</taxon>
        <taxon>Paraneoptera</taxon>
        <taxon>Hemiptera</taxon>
        <taxon>Sternorrhyncha</taxon>
        <taxon>Aleyrodoidea</taxon>
        <taxon>Aleyrodidae</taxon>
        <taxon>Aleyrodinae</taxon>
        <taxon>Bemisia</taxon>
    </lineage>
</organism>
<keyword evidence="4" id="KW-1185">Reference proteome</keyword>
<name>A0AAI8UV24_BEMTA</name>
<dbReference type="EMBL" id="CAKKNF020000099">
    <property type="protein sequence ID" value="CAH0749987.1"/>
    <property type="molecule type" value="Genomic_DNA"/>
</dbReference>
<evidence type="ECO:0000256" key="1">
    <source>
        <dbReference type="SAM" id="Phobius"/>
    </source>
</evidence>
<keyword evidence="2" id="KW-0732">Signal</keyword>
<proteinExistence type="predicted"/>
<dbReference type="InterPro" id="IPR012464">
    <property type="entry name" value="DUF1676"/>
</dbReference>
<gene>
    <name evidence="3" type="ORF">BEMITA_LOCUS222</name>
</gene>
<feature type="signal peptide" evidence="2">
    <location>
        <begin position="1"/>
        <end position="18"/>
    </location>
</feature>
<protein>
    <submittedName>
        <fullName evidence="3">Uncharacterized protein</fullName>
    </submittedName>
</protein>
<keyword evidence="1" id="KW-1133">Transmembrane helix</keyword>
<dbReference type="Proteomes" id="UP001152759">
    <property type="component" value="Unassembled WGS sequence"/>
</dbReference>
<reference evidence="3" key="1">
    <citation type="submission" date="2021-12" db="EMBL/GenBank/DDBJ databases">
        <authorList>
            <person name="King R."/>
        </authorList>
    </citation>
    <scope>NUCLEOTIDE SEQUENCE</scope>
</reference>
<comment type="caution">
    <text evidence="3">The sequence shown here is derived from an EMBL/GenBank/DDBJ whole genome shotgun (WGS) entry which is preliminary data.</text>
</comment>
<sequence>MRGWIFWCVCLKVIVVRGSRKNSQGSLIVPSIELSASQGSSADRGTGLYSGLIQNLNEKLDQVQNVPTYRFTKELWLEKVRDRPVESAAYGATYHATFGSVVKKGMDLFKSHSLLWNFAPGLDLKVGSETSGRFDATVQPSAIDTRTFGRFGMRRRIVFALLPIMYKMGVITTLLVGLTVFTLKGLTIGVVLLFLTLTSTIHKLKYGWSYGAHTVAAAPAKSVHIHIHSGGGGPGLGFEHAQYGQSVHAGGGDWERHALPPFSGPDIQYHHPTTDGFRPTTAGSSSYYYH</sequence>
<feature type="transmembrane region" description="Helical" evidence="1">
    <location>
        <begin position="186"/>
        <end position="204"/>
    </location>
</feature>
<accession>A0AAI8UV24</accession>
<dbReference type="AlphaFoldDB" id="A0AAI8UV24"/>
<evidence type="ECO:0000313" key="4">
    <source>
        <dbReference type="Proteomes" id="UP001152759"/>
    </source>
</evidence>
<evidence type="ECO:0000313" key="3">
    <source>
        <dbReference type="EMBL" id="CAH0749987.1"/>
    </source>
</evidence>